<keyword evidence="2" id="KW-0548">Nucleotidyltransferase</keyword>
<dbReference type="AlphaFoldDB" id="A0A5B6WZ11"/>
<sequence length="157" mass="18496">MVSQYRLISLCNNIYKIVTRLLVLRLTPLFNKLISPIQDSFIKGHQTTDNVIIFQEMVHSFRKLKGKTSSMIIKLDMKKKPMIDLILYYFNFPKKWIDLIHNCITTSTMSILLNGGRLENFRPSRGICQSDPLLRYIFILCMEYLNLQINIVVENRH</sequence>
<keyword evidence="2" id="KW-0808">Transferase</keyword>
<keyword evidence="3" id="KW-1185">Reference proteome</keyword>
<dbReference type="InterPro" id="IPR052343">
    <property type="entry name" value="Retrotransposon-Effector_Assoc"/>
</dbReference>
<name>A0A5B6WZ11_9ROSI</name>
<dbReference type="EMBL" id="SMMG02000001">
    <property type="protein sequence ID" value="KAA3486693.1"/>
    <property type="molecule type" value="Genomic_DNA"/>
</dbReference>
<dbReference type="PANTHER" id="PTHR46890">
    <property type="entry name" value="NON-LTR RETROLELEMENT REVERSE TRANSCRIPTASE-LIKE PROTEIN-RELATED"/>
    <property type="match status" value="1"/>
</dbReference>
<dbReference type="OrthoDB" id="1112558at2759"/>
<dbReference type="Pfam" id="PF00078">
    <property type="entry name" value="RVT_1"/>
    <property type="match status" value="1"/>
</dbReference>
<organism evidence="2 3">
    <name type="scientific">Gossypium australe</name>
    <dbReference type="NCBI Taxonomy" id="47621"/>
    <lineage>
        <taxon>Eukaryota</taxon>
        <taxon>Viridiplantae</taxon>
        <taxon>Streptophyta</taxon>
        <taxon>Embryophyta</taxon>
        <taxon>Tracheophyta</taxon>
        <taxon>Spermatophyta</taxon>
        <taxon>Magnoliopsida</taxon>
        <taxon>eudicotyledons</taxon>
        <taxon>Gunneridae</taxon>
        <taxon>Pentapetalae</taxon>
        <taxon>rosids</taxon>
        <taxon>malvids</taxon>
        <taxon>Malvales</taxon>
        <taxon>Malvaceae</taxon>
        <taxon>Malvoideae</taxon>
        <taxon>Gossypium</taxon>
    </lineage>
</organism>
<evidence type="ECO:0000259" key="1">
    <source>
        <dbReference type="Pfam" id="PF00078"/>
    </source>
</evidence>
<protein>
    <submittedName>
        <fullName evidence="2">Reverse transcriptase</fullName>
    </submittedName>
</protein>
<comment type="caution">
    <text evidence="2">The sequence shown here is derived from an EMBL/GenBank/DDBJ whole genome shotgun (WGS) entry which is preliminary data.</text>
</comment>
<dbReference type="PANTHER" id="PTHR46890:SF48">
    <property type="entry name" value="RNA-DIRECTED DNA POLYMERASE"/>
    <property type="match status" value="1"/>
</dbReference>
<evidence type="ECO:0000313" key="3">
    <source>
        <dbReference type="Proteomes" id="UP000325315"/>
    </source>
</evidence>
<proteinExistence type="predicted"/>
<reference evidence="3" key="1">
    <citation type="journal article" date="2019" name="Plant Biotechnol. J.">
        <title>Genome sequencing of the Australian wild diploid species Gossypium australe highlights disease resistance and delayed gland morphogenesis.</title>
        <authorList>
            <person name="Cai Y."/>
            <person name="Cai X."/>
            <person name="Wang Q."/>
            <person name="Wang P."/>
            <person name="Zhang Y."/>
            <person name="Cai C."/>
            <person name="Xu Y."/>
            <person name="Wang K."/>
            <person name="Zhou Z."/>
            <person name="Wang C."/>
            <person name="Geng S."/>
            <person name="Li B."/>
            <person name="Dong Q."/>
            <person name="Hou Y."/>
            <person name="Wang H."/>
            <person name="Ai P."/>
            <person name="Liu Z."/>
            <person name="Yi F."/>
            <person name="Sun M."/>
            <person name="An G."/>
            <person name="Cheng J."/>
            <person name="Zhang Y."/>
            <person name="Shi Q."/>
            <person name="Xie Y."/>
            <person name="Shi X."/>
            <person name="Chang Y."/>
            <person name="Huang F."/>
            <person name="Chen Y."/>
            <person name="Hong S."/>
            <person name="Mi L."/>
            <person name="Sun Q."/>
            <person name="Zhang L."/>
            <person name="Zhou B."/>
            <person name="Peng R."/>
            <person name="Zhang X."/>
            <person name="Liu F."/>
        </authorList>
    </citation>
    <scope>NUCLEOTIDE SEQUENCE [LARGE SCALE GENOMIC DNA]</scope>
    <source>
        <strain evidence="3">cv. PA1801</strain>
    </source>
</reference>
<keyword evidence="2" id="KW-0695">RNA-directed DNA polymerase</keyword>
<feature type="domain" description="Reverse transcriptase" evidence="1">
    <location>
        <begin position="3"/>
        <end position="144"/>
    </location>
</feature>
<dbReference type="InterPro" id="IPR000477">
    <property type="entry name" value="RT_dom"/>
</dbReference>
<dbReference type="GO" id="GO:0003964">
    <property type="term" value="F:RNA-directed DNA polymerase activity"/>
    <property type="evidence" value="ECO:0007669"/>
    <property type="project" value="UniProtKB-KW"/>
</dbReference>
<dbReference type="Proteomes" id="UP000325315">
    <property type="component" value="Unassembled WGS sequence"/>
</dbReference>
<gene>
    <name evidence="2" type="ORF">EPI10_030574</name>
</gene>
<accession>A0A5B6WZ11</accession>
<evidence type="ECO:0000313" key="2">
    <source>
        <dbReference type="EMBL" id="KAA3486693.1"/>
    </source>
</evidence>